<name>A0ABT5SBR7_9FLAO</name>
<dbReference type="Proteomes" id="UP001151478">
    <property type="component" value="Unassembled WGS sequence"/>
</dbReference>
<evidence type="ECO:0000313" key="1">
    <source>
        <dbReference type="EMBL" id="MDD7915566.1"/>
    </source>
</evidence>
<dbReference type="RefSeq" id="WP_274270508.1">
    <property type="nucleotide sequence ID" value="NZ_JAOSLC020000003.1"/>
</dbReference>
<reference evidence="1" key="1">
    <citation type="submission" date="2023-02" db="EMBL/GenBank/DDBJ databases">
        <title>Polaribacter ponticola sp. nov., isolated from seawater.</title>
        <authorList>
            <person name="Baek J.H."/>
            <person name="Kim J.M."/>
            <person name="Choi D.G."/>
            <person name="Jeon C.O."/>
        </authorList>
    </citation>
    <scope>NUCLEOTIDE SEQUENCE</scope>
    <source>
        <strain evidence="1">MSW5</strain>
    </source>
</reference>
<accession>A0ABT5SBR7</accession>
<protein>
    <submittedName>
        <fullName evidence="1">Uncharacterized protein</fullName>
    </submittedName>
</protein>
<comment type="caution">
    <text evidence="1">The sequence shown here is derived from an EMBL/GenBank/DDBJ whole genome shotgun (WGS) entry which is preliminary data.</text>
</comment>
<keyword evidence="2" id="KW-1185">Reference proteome</keyword>
<evidence type="ECO:0000313" key="2">
    <source>
        <dbReference type="Proteomes" id="UP001151478"/>
    </source>
</evidence>
<gene>
    <name evidence="1" type="ORF">N5A56_014570</name>
</gene>
<proteinExistence type="predicted"/>
<sequence length="77" mass="8956">MLNRKTNQKILLATEKVEISDTDFSTSSSLMFLKNGDQIVGKSFKNLYSFQELIQFEVIYNSYIRSTNKLLDLKRSL</sequence>
<organism evidence="1 2">
    <name type="scientific">Polaribacter ponticola</name>
    <dbReference type="NCBI Taxonomy" id="2978475"/>
    <lineage>
        <taxon>Bacteria</taxon>
        <taxon>Pseudomonadati</taxon>
        <taxon>Bacteroidota</taxon>
        <taxon>Flavobacteriia</taxon>
        <taxon>Flavobacteriales</taxon>
        <taxon>Flavobacteriaceae</taxon>
    </lineage>
</organism>
<dbReference type="EMBL" id="JAOSLC020000003">
    <property type="protein sequence ID" value="MDD7915566.1"/>
    <property type="molecule type" value="Genomic_DNA"/>
</dbReference>